<dbReference type="OrthoDB" id="9798468at2"/>
<keyword evidence="3 6" id="KW-0812">Transmembrane</keyword>
<evidence type="ECO:0000256" key="5">
    <source>
        <dbReference type="ARBA" id="ARBA00023136"/>
    </source>
</evidence>
<keyword evidence="4 6" id="KW-1133">Transmembrane helix</keyword>
<reference evidence="7 8" key="1">
    <citation type="submission" date="2017-10" db="EMBL/GenBank/DDBJ databases">
        <title>Sedimentibacterium mangrovi gen. nov., sp. nov., a novel member of family Phyllobacteriacea isolated from mangrove sediment.</title>
        <authorList>
            <person name="Liao H."/>
            <person name="Tian Y."/>
        </authorList>
    </citation>
    <scope>NUCLEOTIDE SEQUENCE [LARGE SCALE GENOMIC DNA]</scope>
    <source>
        <strain evidence="7 8">X9-2-2</strain>
    </source>
</reference>
<organism evidence="7 8">
    <name type="scientific">Zhengella mangrovi</name>
    <dbReference type="NCBI Taxonomy" id="1982044"/>
    <lineage>
        <taxon>Bacteria</taxon>
        <taxon>Pseudomonadati</taxon>
        <taxon>Pseudomonadota</taxon>
        <taxon>Alphaproteobacteria</taxon>
        <taxon>Hyphomicrobiales</taxon>
        <taxon>Notoacmeibacteraceae</taxon>
        <taxon>Zhengella</taxon>
    </lineage>
</organism>
<dbReference type="InterPro" id="IPR005495">
    <property type="entry name" value="LptG/LptF_permease"/>
</dbReference>
<comment type="subcellular location">
    <subcellularLocation>
        <location evidence="1">Cell membrane</location>
        <topology evidence="1">Multi-pass membrane protein</topology>
    </subcellularLocation>
</comment>
<evidence type="ECO:0000256" key="2">
    <source>
        <dbReference type="ARBA" id="ARBA00022475"/>
    </source>
</evidence>
<accession>A0A2G1QSG1</accession>
<protein>
    <submittedName>
        <fullName evidence="7">LPS export ABC transporter permease LptG</fullName>
    </submittedName>
</protein>
<feature type="transmembrane region" description="Helical" evidence="6">
    <location>
        <begin position="12"/>
        <end position="34"/>
    </location>
</feature>
<feature type="transmembrane region" description="Helical" evidence="6">
    <location>
        <begin position="104"/>
        <end position="123"/>
    </location>
</feature>
<keyword evidence="5 6" id="KW-0472">Membrane</keyword>
<dbReference type="EMBL" id="PDVP01000002">
    <property type="protein sequence ID" value="PHP68419.1"/>
    <property type="molecule type" value="Genomic_DNA"/>
</dbReference>
<evidence type="ECO:0000313" key="8">
    <source>
        <dbReference type="Proteomes" id="UP000221168"/>
    </source>
</evidence>
<name>A0A2G1QSG1_9HYPH</name>
<dbReference type="Proteomes" id="UP000221168">
    <property type="component" value="Unassembled WGS sequence"/>
</dbReference>
<dbReference type="NCBIfam" id="TIGR04408">
    <property type="entry name" value="LptG_lptG"/>
    <property type="match status" value="1"/>
</dbReference>
<keyword evidence="8" id="KW-1185">Reference proteome</keyword>
<dbReference type="GO" id="GO:0055085">
    <property type="term" value="P:transmembrane transport"/>
    <property type="evidence" value="ECO:0007669"/>
    <property type="project" value="InterPro"/>
</dbReference>
<evidence type="ECO:0000256" key="6">
    <source>
        <dbReference type="SAM" id="Phobius"/>
    </source>
</evidence>
<evidence type="ECO:0000256" key="3">
    <source>
        <dbReference type="ARBA" id="ARBA00022692"/>
    </source>
</evidence>
<dbReference type="AlphaFoldDB" id="A0A2G1QSG1"/>
<dbReference type="InterPro" id="IPR030923">
    <property type="entry name" value="LptG"/>
</dbReference>
<keyword evidence="2" id="KW-1003">Cell membrane</keyword>
<comment type="caution">
    <text evidence="7">The sequence shown here is derived from an EMBL/GenBank/DDBJ whole genome shotgun (WGS) entry which is preliminary data.</text>
</comment>
<feature type="transmembrane region" description="Helical" evidence="6">
    <location>
        <begin position="54"/>
        <end position="83"/>
    </location>
</feature>
<dbReference type="PANTHER" id="PTHR33529">
    <property type="entry name" value="SLR0882 PROTEIN-RELATED"/>
    <property type="match status" value="1"/>
</dbReference>
<feature type="transmembrane region" description="Helical" evidence="6">
    <location>
        <begin position="281"/>
        <end position="302"/>
    </location>
</feature>
<evidence type="ECO:0000313" key="7">
    <source>
        <dbReference type="EMBL" id="PHP68419.1"/>
    </source>
</evidence>
<evidence type="ECO:0000256" key="1">
    <source>
        <dbReference type="ARBA" id="ARBA00004651"/>
    </source>
</evidence>
<dbReference type="Pfam" id="PF03739">
    <property type="entry name" value="LptF_LptG"/>
    <property type="match status" value="1"/>
</dbReference>
<dbReference type="GO" id="GO:0043190">
    <property type="term" value="C:ATP-binding cassette (ABC) transporter complex"/>
    <property type="evidence" value="ECO:0007669"/>
    <property type="project" value="InterPro"/>
</dbReference>
<sequence>MPHPGWTLGRYFLRRYAVITAWFFVGIFALAFLIDFTEFSSRTSNLPKYSMQGALFISAMRIPFLMQQIVPFIALFSGMATLISLNRRYELVVARASGVSAWQFLAPACLGALLFGALAVAVLNPLSAIGFEKAQAMEADWRANSSNASIASQVPWLRQKTDEGETIIGAKAVLQGGLVLSSPVFIHLDTAGEIVSRQDAEKATLHEGYWELQNVRETRLGVEPKAVKDARVATNLRPELVQQKLAEPDSVPFFSLPEKIEVSRAFGYPAYPLRMQFHSLIALPALLVAMTLIAATVSLRFVRFGQSGAMVVGGIAAGFLLYVASVLVKAFGSSGFVPPVIAAWTPVVIAAFIGISFLLHREDG</sequence>
<evidence type="ECO:0000256" key="4">
    <source>
        <dbReference type="ARBA" id="ARBA00022989"/>
    </source>
</evidence>
<dbReference type="RefSeq" id="WP_099305274.1">
    <property type="nucleotide sequence ID" value="NZ_PDVP01000002.1"/>
</dbReference>
<dbReference type="GO" id="GO:0015920">
    <property type="term" value="P:lipopolysaccharide transport"/>
    <property type="evidence" value="ECO:0007669"/>
    <property type="project" value="TreeGrafter"/>
</dbReference>
<feature type="transmembrane region" description="Helical" evidence="6">
    <location>
        <begin position="309"/>
        <end position="328"/>
    </location>
</feature>
<gene>
    <name evidence="7" type="primary">lptG</name>
    <name evidence="7" type="ORF">CSC94_06205</name>
</gene>
<proteinExistence type="predicted"/>
<dbReference type="PANTHER" id="PTHR33529:SF2">
    <property type="entry name" value="LIPOPOLYSACCHARIDE EXPORT SYSTEM PERMEASE PROTEIN LPTG"/>
    <property type="match status" value="1"/>
</dbReference>
<feature type="transmembrane region" description="Helical" evidence="6">
    <location>
        <begin position="340"/>
        <end position="359"/>
    </location>
</feature>